<dbReference type="EMBL" id="JBGFUD010000635">
    <property type="protein sequence ID" value="MFH4974939.1"/>
    <property type="molecule type" value="Genomic_DNA"/>
</dbReference>
<reference evidence="1 2" key="1">
    <citation type="submission" date="2024-08" db="EMBL/GenBank/DDBJ databases">
        <title>Gnathostoma spinigerum genome.</title>
        <authorList>
            <person name="Gonzalez-Bertolin B."/>
            <person name="Monzon S."/>
            <person name="Zaballos A."/>
            <person name="Jimenez P."/>
            <person name="Dekumyoy P."/>
            <person name="Varona S."/>
            <person name="Cuesta I."/>
            <person name="Sumanam S."/>
            <person name="Adisakwattana P."/>
            <person name="Gasser R.B."/>
            <person name="Hernandez-Gonzalez A."/>
            <person name="Young N.D."/>
            <person name="Perteguer M.J."/>
        </authorList>
    </citation>
    <scope>NUCLEOTIDE SEQUENCE [LARGE SCALE GENOMIC DNA]</scope>
    <source>
        <strain evidence="1">AL3</strain>
        <tissue evidence="1">Liver</tissue>
    </source>
</reference>
<name>A0ABD6E4N1_9BILA</name>
<gene>
    <name evidence="1" type="ORF">AB6A40_001648</name>
</gene>
<sequence length="117" mass="13255">MLESSDWIHSMHGKAVCNNCGQIFSSTEILTLHQETCSARGDISVLESLSKVSKISDRDRLPQKTTIENHDRYFGQVTSETLMVCYGPHFNTYSWNSLLNKNVNEVDMNGIFLTKPL</sequence>
<evidence type="ECO:0000313" key="1">
    <source>
        <dbReference type="EMBL" id="MFH4974939.1"/>
    </source>
</evidence>
<dbReference type="AlphaFoldDB" id="A0ABD6E4N1"/>
<dbReference type="Proteomes" id="UP001608902">
    <property type="component" value="Unassembled WGS sequence"/>
</dbReference>
<evidence type="ECO:0000313" key="2">
    <source>
        <dbReference type="Proteomes" id="UP001608902"/>
    </source>
</evidence>
<accession>A0ABD6E4N1</accession>
<organism evidence="1 2">
    <name type="scientific">Gnathostoma spinigerum</name>
    <dbReference type="NCBI Taxonomy" id="75299"/>
    <lineage>
        <taxon>Eukaryota</taxon>
        <taxon>Metazoa</taxon>
        <taxon>Ecdysozoa</taxon>
        <taxon>Nematoda</taxon>
        <taxon>Chromadorea</taxon>
        <taxon>Rhabditida</taxon>
        <taxon>Spirurina</taxon>
        <taxon>Gnathostomatomorpha</taxon>
        <taxon>Gnathostomatoidea</taxon>
        <taxon>Gnathostomatidae</taxon>
        <taxon>Gnathostoma</taxon>
    </lineage>
</organism>
<evidence type="ECO:0008006" key="3">
    <source>
        <dbReference type="Google" id="ProtNLM"/>
    </source>
</evidence>
<protein>
    <recommendedName>
        <fullName evidence="3">C2H2-type domain-containing protein</fullName>
    </recommendedName>
</protein>
<comment type="caution">
    <text evidence="1">The sequence shown here is derived from an EMBL/GenBank/DDBJ whole genome shotgun (WGS) entry which is preliminary data.</text>
</comment>
<proteinExistence type="predicted"/>
<keyword evidence="2" id="KW-1185">Reference proteome</keyword>